<feature type="compositionally biased region" description="Low complexity" evidence="8">
    <location>
        <begin position="1456"/>
        <end position="1465"/>
    </location>
</feature>
<keyword evidence="2" id="KW-0479">Metal-binding</keyword>
<feature type="compositionally biased region" description="Basic and acidic residues" evidence="8">
    <location>
        <begin position="1964"/>
        <end position="1977"/>
    </location>
</feature>
<evidence type="ECO:0000313" key="10">
    <source>
        <dbReference type="Proteomes" id="UP000095282"/>
    </source>
</evidence>
<evidence type="ECO:0000256" key="3">
    <source>
        <dbReference type="ARBA" id="ARBA00022737"/>
    </source>
</evidence>
<feature type="region of interest" description="Disordered" evidence="8">
    <location>
        <begin position="1569"/>
        <end position="1882"/>
    </location>
</feature>
<dbReference type="PANTHER" id="PTHR24406">
    <property type="entry name" value="TRANSCRIPTIONAL REPRESSOR CTCFL-RELATED"/>
    <property type="match status" value="1"/>
</dbReference>
<dbReference type="Gene3D" id="3.30.160.60">
    <property type="entry name" value="Classic Zinc Finger"/>
    <property type="match status" value="1"/>
</dbReference>
<comment type="subcellular location">
    <subcellularLocation>
        <location evidence="1">Nucleus</location>
    </subcellularLocation>
</comment>
<feature type="compositionally biased region" description="Basic and acidic residues" evidence="8">
    <location>
        <begin position="968"/>
        <end position="987"/>
    </location>
</feature>
<dbReference type="Proteomes" id="UP000095282">
    <property type="component" value="Unplaced"/>
</dbReference>
<evidence type="ECO:0000256" key="6">
    <source>
        <dbReference type="ARBA" id="ARBA00023242"/>
    </source>
</evidence>
<evidence type="ECO:0000256" key="2">
    <source>
        <dbReference type="ARBA" id="ARBA00022723"/>
    </source>
</evidence>
<dbReference type="WBParaSite" id="Csp11.Scaffold629.g8133.t1">
    <property type="protein sequence ID" value="Csp11.Scaffold629.g8133.t1"/>
    <property type="gene ID" value="Csp11.Scaffold629.g8133"/>
</dbReference>
<protein>
    <submittedName>
        <fullName evidence="11">C2H2-type domain-containing protein</fullName>
    </submittedName>
</protein>
<feature type="compositionally biased region" description="Basic and acidic residues" evidence="8">
    <location>
        <begin position="2082"/>
        <end position="2100"/>
    </location>
</feature>
<evidence type="ECO:0000256" key="4">
    <source>
        <dbReference type="ARBA" id="ARBA00022771"/>
    </source>
</evidence>
<keyword evidence="3" id="KW-0677">Repeat</keyword>
<name>A0A1I7UD49_9PELO</name>
<feature type="compositionally biased region" description="Basic and acidic residues" evidence="8">
    <location>
        <begin position="1903"/>
        <end position="1914"/>
    </location>
</feature>
<dbReference type="GO" id="GO:0008270">
    <property type="term" value="F:zinc ion binding"/>
    <property type="evidence" value="ECO:0007669"/>
    <property type="project" value="UniProtKB-KW"/>
</dbReference>
<dbReference type="SMART" id="SM00355">
    <property type="entry name" value="ZnF_C2H2"/>
    <property type="match status" value="4"/>
</dbReference>
<keyword evidence="4 7" id="KW-0863">Zinc-finger</keyword>
<feature type="region of interest" description="Disordered" evidence="8">
    <location>
        <begin position="2051"/>
        <end position="2140"/>
    </location>
</feature>
<dbReference type="PROSITE" id="PS50157">
    <property type="entry name" value="ZINC_FINGER_C2H2_2"/>
    <property type="match status" value="1"/>
</dbReference>
<feature type="compositionally biased region" description="Basic and acidic residues" evidence="8">
    <location>
        <begin position="2124"/>
        <end position="2140"/>
    </location>
</feature>
<keyword evidence="5" id="KW-0862">Zinc</keyword>
<evidence type="ECO:0000256" key="1">
    <source>
        <dbReference type="ARBA" id="ARBA00004123"/>
    </source>
</evidence>
<evidence type="ECO:0000313" key="11">
    <source>
        <dbReference type="WBParaSite" id="Csp11.Scaffold629.g8133.t1"/>
    </source>
</evidence>
<feature type="compositionally biased region" description="Basic and acidic residues" evidence="8">
    <location>
        <begin position="1704"/>
        <end position="1715"/>
    </location>
</feature>
<keyword evidence="10" id="KW-1185">Reference proteome</keyword>
<keyword evidence="6" id="KW-0539">Nucleus</keyword>
<feature type="compositionally biased region" description="Acidic residues" evidence="8">
    <location>
        <begin position="2053"/>
        <end position="2074"/>
    </location>
</feature>
<feature type="compositionally biased region" description="Polar residues" evidence="8">
    <location>
        <begin position="1656"/>
        <end position="1665"/>
    </location>
</feature>
<feature type="region of interest" description="Disordered" evidence="8">
    <location>
        <begin position="1903"/>
        <end position="2008"/>
    </location>
</feature>
<organism evidence="10 11">
    <name type="scientific">Caenorhabditis tropicalis</name>
    <dbReference type="NCBI Taxonomy" id="1561998"/>
    <lineage>
        <taxon>Eukaryota</taxon>
        <taxon>Metazoa</taxon>
        <taxon>Ecdysozoa</taxon>
        <taxon>Nematoda</taxon>
        <taxon>Chromadorea</taxon>
        <taxon>Rhabditida</taxon>
        <taxon>Rhabditina</taxon>
        <taxon>Rhabditomorpha</taxon>
        <taxon>Rhabditoidea</taxon>
        <taxon>Rhabditidae</taxon>
        <taxon>Peloderinae</taxon>
        <taxon>Caenorhabditis</taxon>
    </lineage>
</organism>
<feature type="compositionally biased region" description="Polar residues" evidence="8">
    <location>
        <begin position="1751"/>
        <end position="1769"/>
    </location>
</feature>
<feature type="compositionally biased region" description="Basic and acidic residues" evidence="8">
    <location>
        <begin position="1631"/>
        <end position="1648"/>
    </location>
</feature>
<reference evidence="11" key="1">
    <citation type="submission" date="2016-11" db="UniProtKB">
        <authorList>
            <consortium name="WormBaseParasite"/>
        </authorList>
    </citation>
    <scope>IDENTIFICATION</scope>
</reference>
<accession>A0A1I7UD49</accession>
<evidence type="ECO:0000256" key="5">
    <source>
        <dbReference type="ARBA" id="ARBA00022833"/>
    </source>
</evidence>
<feature type="compositionally biased region" description="Acidic residues" evidence="8">
    <location>
        <begin position="1585"/>
        <end position="1595"/>
    </location>
</feature>
<dbReference type="InterPro" id="IPR036236">
    <property type="entry name" value="Znf_C2H2_sf"/>
</dbReference>
<feature type="region of interest" description="Disordered" evidence="8">
    <location>
        <begin position="889"/>
        <end position="988"/>
    </location>
</feature>
<evidence type="ECO:0000256" key="7">
    <source>
        <dbReference type="PROSITE-ProRule" id="PRU00042"/>
    </source>
</evidence>
<dbReference type="STRING" id="1561998.A0A1I7UD49"/>
<feature type="compositionally biased region" description="Acidic residues" evidence="8">
    <location>
        <begin position="889"/>
        <end position="924"/>
    </location>
</feature>
<feature type="compositionally biased region" description="Basic and acidic residues" evidence="8">
    <location>
        <begin position="1"/>
        <end position="10"/>
    </location>
</feature>
<feature type="compositionally biased region" description="Polar residues" evidence="8">
    <location>
        <begin position="1828"/>
        <end position="1842"/>
    </location>
</feature>
<dbReference type="SUPFAM" id="SSF57667">
    <property type="entry name" value="beta-beta-alpha zinc fingers"/>
    <property type="match status" value="1"/>
</dbReference>
<dbReference type="PROSITE" id="PS00028">
    <property type="entry name" value="ZINC_FINGER_C2H2_1"/>
    <property type="match status" value="1"/>
</dbReference>
<feature type="compositionally biased region" description="Basic and acidic residues" evidence="8">
    <location>
        <begin position="1780"/>
        <end position="1791"/>
    </location>
</feature>
<feature type="compositionally biased region" description="Basic and acidic residues" evidence="8">
    <location>
        <begin position="1872"/>
        <end position="1881"/>
    </location>
</feature>
<feature type="compositionally biased region" description="Acidic residues" evidence="8">
    <location>
        <begin position="14"/>
        <end position="37"/>
    </location>
</feature>
<evidence type="ECO:0000256" key="8">
    <source>
        <dbReference type="SAM" id="MobiDB-lite"/>
    </source>
</evidence>
<feature type="region of interest" description="Disordered" evidence="8">
    <location>
        <begin position="1"/>
        <end position="39"/>
    </location>
</feature>
<feature type="region of interest" description="Disordered" evidence="8">
    <location>
        <begin position="1381"/>
        <end position="1482"/>
    </location>
</feature>
<dbReference type="GO" id="GO:0005634">
    <property type="term" value="C:nucleus"/>
    <property type="evidence" value="ECO:0007669"/>
    <property type="project" value="UniProtKB-SubCell"/>
</dbReference>
<feature type="compositionally biased region" description="Basic residues" evidence="8">
    <location>
        <begin position="2101"/>
        <end position="2118"/>
    </location>
</feature>
<dbReference type="InterPro" id="IPR050888">
    <property type="entry name" value="ZnF_C2H2-type_TF"/>
</dbReference>
<dbReference type="InterPro" id="IPR013087">
    <property type="entry name" value="Znf_C2H2_type"/>
</dbReference>
<evidence type="ECO:0000259" key="9">
    <source>
        <dbReference type="PROSITE" id="PS50157"/>
    </source>
</evidence>
<sequence length="2140" mass="246324">MSREEEKEQLAECSGEESDEDEQISDEEPDVSVDGNDDGPAKLYSKGIISAGKEKNTDIAAKECTVLCNFYKTENGQIALALPRLPPIETQHFHSETDDYASYGERMSSWFAHTEKKSKNLKPPPRSRKKYQCIKCEWSFDSAAGLIRHKEVHENPGIFACQACFVLFGHAPNLYGHWRHACSQVAECQNDAKNQNFHPLDLRKLVLCAMGSEGRAQQFHVFGGIIYIPSTKFLNSKYNLINPIHQSTCHLCYQMMPTKYIECHGDVHRGRFRIDGKIYGDHFCHVCGMIFSKKESLIQHWRHDCPELVTYTPTDVYLDDEELTGLAWLVLQTTVPHEQIVTMAKNFSLMVNNWARRHAREHGLLNCLDLYHHFPQEIWPLPLNIGLDFIRDALPIYGPGAFIQNVNKETNIRNPNIPCHVVNLLAMSSPDFYATGMSFVEISALQKVGTDPRTIFRVVLRYSTAGSVIGSYKLNARTCPSLRPQKLEISNFQPADFNVEAQFQGPEPESVDSEERYLHAVQWPSEARYSQYKEANKPKKPIRLCPLCQRITANRCQREHWLSECIPLKVIIPNPEQRGFADERFVTNIIGPLRDYSEVKYEWISRRRGVDRNPPQKETIERIGEKHKISFLISDKNLEKLKKALVQLLGQARDRWRKRVKSREHFKPTEELIVVCPHCGGRYHNLVFYDHLKNRHFYPTIDNKTLFEEWRSQKYSTYQFVNELIDNSEYPIEMTMMSEERYNKCCQSHSDPTFNETNDLRNKSSILAPWSADQTLREVDLVDPLIVSHDGIAGNASNAIVAPEPIYPMKVYFPKDLKTVKNLKKKQRGGVENFESEEETQELVDPYTKEVLTGPFLEAVLKHNREFFGENGENNPLDVASILEFLGSSDEEGGSSEEDSENEEIDPSAFDLDDEEDDDDDDEISEKGSEDSESDEEIEEPKKKRGKFVSEFDEPSLGAETEEEDKDDDNKESKVDKLLETEPDESRTAMAYRKKLKKEEKAKKIRLSKVKLEPIQHKPEKFKERSSTLCPDKIDPSFHLQLNLDLYCNSRKARARERKRLDQERRRLMQMYYFKHKRANDEVADRFGARRLPDLINYLSIDFENVCSDFRLSAANFYRYYTKSLPPSEYAIQESELTEKQKQMSMTYDEFMKKVIKAPPVVCPGGLVFLGGFLRFLRDDDDQSVKLVYVIKDGWANPYQILYCKDPMGKFKLYWPQEPNNEDFLILSACERFLRRPCQYSKKSILQNRRNHLAISLVIEFARRQKERARYKAARKVKKATDPEKRRELEAKYQALLALTDISEPLRIYLPGMRRRGGVQGKRQKLIMKPSEIIERLLASDLIDNLLEQLHLNHWNRESTPQIEEETYKLIKKTVDDLMRSTYPKKNGQKKSTPKDAVFKVPRLPAKARQPATRASNGTDVPSPKPHDVASPEMKSPGSRRPGRPRSATAVSVQEPMSPRPRSSPTQPPTKIRRLSTPTDDAELDELTNNQLKNQLNMCKARSKKTKNKKNAELENEIQVLTRTLQGETDPECILARNKAKERAVQKKMLQMQKEEVSRAEEEILTHKRRTRSIDSVPEAKESEMMSEEPDDWDEVSIHLQDNFKSPSPLPKFDSPVIRNRRLSSSSNQDWADRSPYRSPSVEEDRSPLKRRTPAVQRTPSYDSNPSEDRNIPRTPSYDYNPSVIHRTPSYDSTPPKRIVSRTPSDDRNPSERVIHRTPSYDSTPPKKILPRTPSDDRIPSEAKNIPRTPSYDSNPSERVIQRTPSYDSTPPKRIVPRTPSDDRNPSERVSRRTPSYDGTPPKRIVPRTPSYVGNPSEDRNIPRTPSYELSQERSPPQQNSDSFEEGIITNSSPPPQDHNPSPKEGVNPEKSPSEERRLSPEECIVAIRAQYGEEYADQMEKYLDDQARKELNEPPKNGISYAEWPERPESSETPETPELDDRDSQSPSPLPAYDPPMETWTEEVSKPSEDVDERFSPKPSASPIATSTPNPPDTAQPSRAVSVSPVLSLDENESWTWTSTTGPPMSISFPRTPIFTPAACLLMKSYIPPEMEVSEDESEDEKEEIGYESDNEDINNMSHAQLDDYQKRRMTAKGDYEVKVKKKQSKAGKRQKPKSKPPLKYVEPVDDKYRREDPWKKKK</sequence>
<feature type="domain" description="C2H2-type" evidence="9">
    <location>
        <begin position="131"/>
        <end position="158"/>
    </location>
</feature>
<dbReference type="eggNOG" id="KOG1721">
    <property type="taxonomic scope" value="Eukaryota"/>
</dbReference>
<proteinExistence type="predicted"/>